<dbReference type="AlphaFoldDB" id="A0A0P1B865"/>
<organism evidence="2 3">
    <name type="scientific">Ceraceosorus bombacis</name>
    <dbReference type="NCBI Taxonomy" id="401625"/>
    <lineage>
        <taxon>Eukaryota</taxon>
        <taxon>Fungi</taxon>
        <taxon>Dikarya</taxon>
        <taxon>Basidiomycota</taxon>
        <taxon>Ustilaginomycotina</taxon>
        <taxon>Exobasidiomycetes</taxon>
        <taxon>Ceraceosorales</taxon>
        <taxon>Ceraceosoraceae</taxon>
        <taxon>Ceraceosorus</taxon>
    </lineage>
</organism>
<sequence>MFVITLLFISLLSVVVGLRIRSRQHPGDDTVASDTMSAGVRRLLTASATIRILRDHGGESFLKMRSLQAALREYHENSKWLEDLNPVWRTRILSLIETIKNSSEGQKIFESTLKAASLQLTRPVFRKSVQSAPDALTFVFTQTAKDFYPTHNVSRDDVLLLDWVIQNLGINKHFRTELELYEHQVDRIFAWFAFQNRIRRSHRQKHIFPLKSGQPLPYRWQGRLGSFRTGQPQPSSVLPVTLAVAVASRPIL</sequence>
<dbReference type="Proteomes" id="UP000054845">
    <property type="component" value="Unassembled WGS sequence"/>
</dbReference>
<evidence type="ECO:0000313" key="2">
    <source>
        <dbReference type="EMBL" id="CEH12141.1"/>
    </source>
</evidence>
<feature type="signal peptide" evidence="1">
    <location>
        <begin position="1"/>
        <end position="17"/>
    </location>
</feature>
<proteinExistence type="predicted"/>
<evidence type="ECO:0000313" key="3">
    <source>
        <dbReference type="Proteomes" id="UP000054845"/>
    </source>
</evidence>
<protein>
    <submittedName>
        <fullName evidence="2">Uncharacterized protein</fullName>
    </submittedName>
</protein>
<keyword evidence="3" id="KW-1185">Reference proteome</keyword>
<evidence type="ECO:0000256" key="1">
    <source>
        <dbReference type="SAM" id="SignalP"/>
    </source>
</evidence>
<keyword evidence="1" id="KW-0732">Signal</keyword>
<feature type="chain" id="PRO_5006059261" evidence="1">
    <location>
        <begin position="18"/>
        <end position="252"/>
    </location>
</feature>
<accession>A0A0P1B865</accession>
<name>A0A0P1B865_9BASI</name>
<dbReference type="EMBL" id="CCYA01000118">
    <property type="protein sequence ID" value="CEH12141.1"/>
    <property type="molecule type" value="Genomic_DNA"/>
</dbReference>
<reference evidence="3" key="1">
    <citation type="submission" date="2014-09" db="EMBL/GenBank/DDBJ databases">
        <authorList>
            <person name="Sharma Rahul"/>
            <person name="Thines Marco"/>
        </authorList>
    </citation>
    <scope>NUCLEOTIDE SEQUENCE [LARGE SCALE GENOMIC DNA]</scope>
</reference>